<evidence type="ECO:0000313" key="2">
    <source>
        <dbReference type="EMBL" id="MBK1630162.1"/>
    </source>
</evidence>
<reference evidence="2 3" key="1">
    <citation type="journal article" date="2020" name="Microorganisms">
        <title>Osmotic Adaptation and Compatible Solute Biosynthesis of Phototrophic Bacteria as Revealed from Genome Analyses.</title>
        <authorList>
            <person name="Imhoff J.F."/>
            <person name="Rahn T."/>
            <person name="Kunzel S."/>
            <person name="Keller A."/>
            <person name="Neulinger S.C."/>
        </authorList>
    </citation>
    <scope>NUCLEOTIDE SEQUENCE [LARGE SCALE GENOMIC DNA]</scope>
    <source>
        <strain evidence="2 3">DSM 6210</strain>
    </source>
</reference>
<name>A0ABS1CEB1_9GAMM</name>
<dbReference type="EMBL" id="NRRV01000009">
    <property type="protein sequence ID" value="MBK1630162.1"/>
    <property type="molecule type" value="Genomic_DNA"/>
</dbReference>
<organism evidence="2 3">
    <name type="scientific">Thiohalocapsa halophila</name>
    <dbReference type="NCBI Taxonomy" id="69359"/>
    <lineage>
        <taxon>Bacteria</taxon>
        <taxon>Pseudomonadati</taxon>
        <taxon>Pseudomonadota</taxon>
        <taxon>Gammaproteobacteria</taxon>
        <taxon>Chromatiales</taxon>
        <taxon>Chromatiaceae</taxon>
        <taxon>Thiohalocapsa</taxon>
    </lineage>
</organism>
<accession>A0ABS1CEB1</accession>
<proteinExistence type="predicted"/>
<dbReference type="InterPro" id="IPR013022">
    <property type="entry name" value="Xyl_isomerase-like_TIM-brl"/>
</dbReference>
<dbReference type="PANTHER" id="PTHR12110">
    <property type="entry name" value="HYDROXYPYRUVATE ISOMERASE"/>
    <property type="match status" value="1"/>
</dbReference>
<protein>
    <recommendedName>
        <fullName evidence="1">Xylose isomerase-like TIM barrel domain-containing protein</fullName>
    </recommendedName>
</protein>
<dbReference type="Pfam" id="PF01261">
    <property type="entry name" value="AP_endonuc_2"/>
    <property type="match status" value="1"/>
</dbReference>
<evidence type="ECO:0000313" key="3">
    <source>
        <dbReference type="Proteomes" id="UP000748752"/>
    </source>
</evidence>
<keyword evidence="3" id="KW-1185">Reference proteome</keyword>
<dbReference type="InterPro" id="IPR036237">
    <property type="entry name" value="Xyl_isomerase-like_sf"/>
</dbReference>
<dbReference type="Gene3D" id="3.20.20.150">
    <property type="entry name" value="Divalent-metal-dependent TIM barrel enzymes"/>
    <property type="match status" value="1"/>
</dbReference>
<gene>
    <name evidence="2" type="ORF">CKO31_05275</name>
</gene>
<dbReference type="InterPro" id="IPR050312">
    <property type="entry name" value="IolE/XylAMocC-like"/>
</dbReference>
<feature type="domain" description="Xylose isomerase-like TIM barrel" evidence="1">
    <location>
        <begin position="21"/>
        <end position="275"/>
    </location>
</feature>
<dbReference type="RefSeq" id="WP_200234745.1">
    <property type="nucleotide sequence ID" value="NZ_NRRV01000009.1"/>
</dbReference>
<sequence>MQIAYSTNAYTRHDLDTAVTRIAALGFDGVELLCDRPHWFAADTTVGDAERMADRLQGLGLMVSNLNANTACGYFIEPPPETVFEPSLSSADAERRHWRLQYSIAAVELAARVGAGNISITSGRPDSGGTPTQGLALFVDSLKRLCEAASRRDVRIGIEYEPGLLVERATELAEVIERVDSPLLGANLDVGHAHLAGETAAKTLPLLAGRIWNLHLEDIAGAKHYHLVPGDGNLPIADWLAALADHDYNGSCTVELYTYSHMPDAAGAKALDYLRTVIDHLPSADGAGET</sequence>
<dbReference type="SUPFAM" id="SSF51658">
    <property type="entry name" value="Xylose isomerase-like"/>
    <property type="match status" value="1"/>
</dbReference>
<evidence type="ECO:0000259" key="1">
    <source>
        <dbReference type="Pfam" id="PF01261"/>
    </source>
</evidence>
<comment type="caution">
    <text evidence="2">The sequence shown here is derived from an EMBL/GenBank/DDBJ whole genome shotgun (WGS) entry which is preliminary data.</text>
</comment>
<dbReference type="Proteomes" id="UP000748752">
    <property type="component" value="Unassembled WGS sequence"/>
</dbReference>